<accession>V5I0N6</accession>
<protein>
    <recommendedName>
        <fullName evidence="4">Solid-state culture expressed protein (Aos23)</fullName>
    </recommendedName>
</protein>
<proteinExistence type="predicted"/>
<dbReference type="InParanoid" id="V5I0N6"/>
<feature type="compositionally biased region" description="Low complexity" evidence="1">
    <location>
        <begin position="86"/>
        <end position="117"/>
    </location>
</feature>
<feature type="compositionally biased region" description="Basic and acidic residues" evidence="1">
    <location>
        <begin position="219"/>
        <end position="228"/>
    </location>
</feature>
<feature type="compositionally biased region" description="Basic and acidic residues" evidence="1">
    <location>
        <begin position="162"/>
        <end position="196"/>
    </location>
</feature>
<keyword evidence="3" id="KW-1185">Reference proteome</keyword>
<dbReference type="HOGENOM" id="CLU_1214589_0_0_1"/>
<feature type="compositionally biased region" description="Polar residues" evidence="1">
    <location>
        <begin position="75"/>
        <end position="85"/>
    </location>
</feature>
<reference evidence="3" key="1">
    <citation type="journal article" date="2014" name="Genome Announc.">
        <title>Draft genome sequence of the formaldehyde-resistant fungus Byssochlamys spectabilis No. 5 (anamorph Paecilomyces variotii No. 5) (NBRC109023).</title>
        <authorList>
            <person name="Oka T."/>
            <person name="Ekino K."/>
            <person name="Fukuda K."/>
            <person name="Nomura Y."/>
        </authorList>
    </citation>
    <scope>NUCLEOTIDE SEQUENCE [LARGE SCALE GENOMIC DNA]</scope>
    <source>
        <strain evidence="3">No. 5 / NBRC 109023</strain>
    </source>
</reference>
<dbReference type="AlphaFoldDB" id="V5I0N6"/>
<evidence type="ECO:0000313" key="3">
    <source>
        <dbReference type="Proteomes" id="UP000018001"/>
    </source>
</evidence>
<feature type="compositionally biased region" description="Polar residues" evidence="1">
    <location>
        <begin position="135"/>
        <end position="149"/>
    </location>
</feature>
<name>V5I0N6_BYSSN</name>
<dbReference type="eggNOG" id="ENOG502RNWB">
    <property type="taxonomic scope" value="Eukaryota"/>
</dbReference>
<feature type="region of interest" description="Disordered" evidence="1">
    <location>
        <begin position="1"/>
        <end position="228"/>
    </location>
</feature>
<evidence type="ECO:0000313" key="2">
    <source>
        <dbReference type="EMBL" id="GAD96075.1"/>
    </source>
</evidence>
<dbReference type="OrthoDB" id="5388207at2759"/>
<evidence type="ECO:0008006" key="4">
    <source>
        <dbReference type="Google" id="ProtNLM"/>
    </source>
</evidence>
<organism evidence="2 3">
    <name type="scientific">Byssochlamys spectabilis (strain No. 5 / NBRC 109023)</name>
    <name type="common">Paecilomyces variotii</name>
    <dbReference type="NCBI Taxonomy" id="1356009"/>
    <lineage>
        <taxon>Eukaryota</taxon>
        <taxon>Fungi</taxon>
        <taxon>Dikarya</taxon>
        <taxon>Ascomycota</taxon>
        <taxon>Pezizomycotina</taxon>
        <taxon>Eurotiomycetes</taxon>
        <taxon>Eurotiomycetidae</taxon>
        <taxon>Eurotiales</taxon>
        <taxon>Thermoascaceae</taxon>
        <taxon>Paecilomyces</taxon>
    </lineage>
</organism>
<feature type="compositionally biased region" description="Polar residues" evidence="1">
    <location>
        <begin position="10"/>
        <end position="30"/>
    </location>
</feature>
<evidence type="ECO:0000256" key="1">
    <source>
        <dbReference type="SAM" id="MobiDB-lite"/>
    </source>
</evidence>
<comment type="caution">
    <text evidence="2">The sequence shown here is derived from an EMBL/GenBank/DDBJ whole genome shotgun (WGS) entry which is preliminary data.</text>
</comment>
<dbReference type="Proteomes" id="UP000018001">
    <property type="component" value="Unassembled WGS sequence"/>
</dbReference>
<sequence>METVNKVIDSATQAIWGENSSQPNQQQQHGSEPVSGVTGKGTTADPYDAGNRDEQPGAPATQTGGVDPSDKPASYATSGKENYQTSGSDYPASGDAGASSSSEKGKTTTSELDSTTTNQGDKPDGEADGDDESGYTPSKSSGSAKQNVSIEALKGPQGPPPEHYDNDGLVGEAKEGGKGASLGKEEVGKGEAEIRQDNPATSSKPGKEDVSGKGTKAAHLKEKLHLGH</sequence>
<dbReference type="EMBL" id="BAUL01000148">
    <property type="protein sequence ID" value="GAD96075.1"/>
    <property type="molecule type" value="Genomic_DNA"/>
</dbReference>
<gene>
    <name evidence="2" type="ORF">PVAR5_4724</name>
</gene>